<dbReference type="OrthoDB" id="9816309at2"/>
<dbReference type="PANTHER" id="PTHR24422">
    <property type="entry name" value="CHEMOTAXIS PROTEIN METHYLTRANSFERASE"/>
    <property type="match status" value="1"/>
</dbReference>
<feature type="domain" description="CheR-type methyltransferase" evidence="4">
    <location>
        <begin position="1"/>
        <end position="257"/>
    </location>
</feature>
<organism evidence="5 6">
    <name type="scientific">Sulfobacillus thermosulfidooxidans (strain DSM 9293 / VKM B-1269 / AT-1)</name>
    <dbReference type="NCBI Taxonomy" id="929705"/>
    <lineage>
        <taxon>Bacteria</taxon>
        <taxon>Bacillati</taxon>
        <taxon>Bacillota</taxon>
        <taxon>Clostridia</taxon>
        <taxon>Eubacteriales</taxon>
        <taxon>Clostridiales Family XVII. Incertae Sedis</taxon>
        <taxon>Sulfobacillus</taxon>
    </lineage>
</organism>
<dbReference type="EMBL" id="FWWY01000001">
    <property type="protein sequence ID" value="SMC05075.1"/>
    <property type="molecule type" value="Genomic_DNA"/>
</dbReference>
<keyword evidence="6" id="KW-1185">Reference proteome</keyword>
<dbReference type="InterPro" id="IPR000780">
    <property type="entry name" value="CheR_MeTrfase"/>
</dbReference>
<evidence type="ECO:0000313" key="6">
    <source>
        <dbReference type="Proteomes" id="UP000192660"/>
    </source>
</evidence>
<dbReference type="InterPro" id="IPR050903">
    <property type="entry name" value="Bact_Chemotaxis_MeTrfase"/>
</dbReference>
<dbReference type="SMART" id="SM00138">
    <property type="entry name" value="MeTrc"/>
    <property type="match status" value="1"/>
</dbReference>
<dbReference type="PROSITE" id="PS50123">
    <property type="entry name" value="CHER"/>
    <property type="match status" value="1"/>
</dbReference>
<dbReference type="InterPro" id="IPR029063">
    <property type="entry name" value="SAM-dependent_MTases_sf"/>
</dbReference>
<dbReference type="RefSeq" id="WP_084661469.1">
    <property type="nucleotide sequence ID" value="NZ_FWWY01000001.1"/>
</dbReference>
<evidence type="ECO:0000313" key="5">
    <source>
        <dbReference type="EMBL" id="SMC05075.1"/>
    </source>
</evidence>
<proteinExistence type="predicted"/>
<evidence type="ECO:0000256" key="1">
    <source>
        <dbReference type="ARBA" id="ARBA00022603"/>
    </source>
</evidence>
<gene>
    <name evidence="5" type="ORF">SAMN00768000_2011</name>
</gene>
<dbReference type="Pfam" id="PF01739">
    <property type="entry name" value="CheR"/>
    <property type="match status" value="1"/>
</dbReference>
<accession>A0A1W1WFQ7</accession>
<dbReference type="PANTHER" id="PTHR24422:SF19">
    <property type="entry name" value="CHEMOTAXIS PROTEIN METHYLTRANSFERASE"/>
    <property type="match status" value="1"/>
</dbReference>
<dbReference type="SUPFAM" id="SSF53335">
    <property type="entry name" value="S-adenosyl-L-methionine-dependent methyltransferases"/>
    <property type="match status" value="1"/>
</dbReference>
<keyword evidence="3" id="KW-0949">S-adenosyl-L-methionine</keyword>
<dbReference type="GO" id="GO:0032259">
    <property type="term" value="P:methylation"/>
    <property type="evidence" value="ECO:0007669"/>
    <property type="project" value="UniProtKB-KW"/>
</dbReference>
<dbReference type="GO" id="GO:0008757">
    <property type="term" value="F:S-adenosylmethionine-dependent methyltransferase activity"/>
    <property type="evidence" value="ECO:0007669"/>
    <property type="project" value="InterPro"/>
</dbReference>
<dbReference type="PRINTS" id="PR00996">
    <property type="entry name" value="CHERMTFRASE"/>
</dbReference>
<keyword evidence="1 5" id="KW-0489">Methyltransferase</keyword>
<evidence type="ECO:0000259" key="4">
    <source>
        <dbReference type="PROSITE" id="PS50123"/>
    </source>
</evidence>
<name>A0A1W1WFQ7_SULTA</name>
<keyword evidence="2 5" id="KW-0808">Transferase</keyword>
<dbReference type="STRING" id="28034.BFX07_14985"/>
<reference evidence="6" key="1">
    <citation type="submission" date="2017-04" db="EMBL/GenBank/DDBJ databases">
        <authorList>
            <person name="Varghese N."/>
            <person name="Submissions S."/>
        </authorList>
    </citation>
    <scope>NUCLEOTIDE SEQUENCE [LARGE SCALE GENOMIC DNA]</scope>
    <source>
        <strain evidence="6">DSM 9293</strain>
    </source>
</reference>
<protein>
    <submittedName>
        <fullName evidence="5">Chemotaxis protein methyltransferase CheR</fullName>
    </submittedName>
</protein>
<sequence length="257" mass="30122">MEFPDAHWHEFVRYIDHENLLVLQDYKRDQVERRLKGFLLREGYADLPGLIEAMRHQPGIAARLKNFLTVHVSEFFRDPPYWQRLATALHDRGFTHGRAWSAGCSWGAEPASFWLMERSHAHQWEIWATDTDVMTLEQAKLLRFPKESLTPLLDPYREWWHLDGEDTFSLVQEAHRDIHWAHHDLLTDKGYPQSFELVMSRYVMIYFSQEARRRVLENLVSSLKMGGLLFIGATETLLDAQAYGLVAIGPALFQRVM</sequence>
<dbReference type="AlphaFoldDB" id="A0A1W1WFQ7"/>
<dbReference type="InterPro" id="IPR022642">
    <property type="entry name" value="CheR_C"/>
</dbReference>
<evidence type="ECO:0000256" key="3">
    <source>
        <dbReference type="ARBA" id="ARBA00022691"/>
    </source>
</evidence>
<evidence type="ECO:0000256" key="2">
    <source>
        <dbReference type="ARBA" id="ARBA00022679"/>
    </source>
</evidence>
<dbReference type="Proteomes" id="UP000192660">
    <property type="component" value="Unassembled WGS sequence"/>
</dbReference>
<dbReference type="Gene3D" id="3.40.50.150">
    <property type="entry name" value="Vaccinia Virus protein VP39"/>
    <property type="match status" value="1"/>
</dbReference>